<keyword evidence="3" id="KW-1185">Reference proteome</keyword>
<reference evidence="2" key="1">
    <citation type="submission" date="2023-10" db="EMBL/GenBank/DDBJ databases">
        <authorList>
            <person name="Chen Y."/>
            <person name="Shah S."/>
            <person name="Dougan E. K."/>
            <person name="Thang M."/>
            <person name="Chan C."/>
        </authorList>
    </citation>
    <scope>NUCLEOTIDE SEQUENCE [LARGE SCALE GENOMIC DNA]</scope>
</reference>
<dbReference type="Proteomes" id="UP001189429">
    <property type="component" value="Unassembled WGS sequence"/>
</dbReference>
<dbReference type="EMBL" id="CAUYUJ010017060">
    <property type="protein sequence ID" value="CAK0871367.1"/>
    <property type="molecule type" value="Genomic_DNA"/>
</dbReference>
<comment type="caution">
    <text evidence="2">The sequence shown here is derived from an EMBL/GenBank/DDBJ whole genome shotgun (WGS) entry which is preliminary data.</text>
</comment>
<accession>A0ABN9VH95</accession>
<evidence type="ECO:0000256" key="1">
    <source>
        <dbReference type="SAM" id="MobiDB-lite"/>
    </source>
</evidence>
<evidence type="ECO:0000313" key="2">
    <source>
        <dbReference type="EMBL" id="CAK0871367.1"/>
    </source>
</evidence>
<proteinExistence type="predicted"/>
<name>A0ABN9VH95_9DINO</name>
<feature type="compositionally biased region" description="Basic and acidic residues" evidence="1">
    <location>
        <begin position="9"/>
        <end position="20"/>
    </location>
</feature>
<evidence type="ECO:0000313" key="3">
    <source>
        <dbReference type="Proteomes" id="UP001189429"/>
    </source>
</evidence>
<gene>
    <name evidence="2" type="ORF">PCOR1329_LOCUS57222</name>
</gene>
<sequence>MGVGGGGRRMLEAESQKTRSETPGTNDDDHVDVEAPCQHKELDTLHANVELAARVKPCLAKPWSACRLAPGRQAEHQVAENRADDAESCLLAVLGDFCNQLAFILDCTSIPKYADRLLCKARIHKLVLHLPECFVHAAFFDWVIVFAP</sequence>
<organism evidence="2 3">
    <name type="scientific">Prorocentrum cordatum</name>
    <dbReference type="NCBI Taxonomy" id="2364126"/>
    <lineage>
        <taxon>Eukaryota</taxon>
        <taxon>Sar</taxon>
        <taxon>Alveolata</taxon>
        <taxon>Dinophyceae</taxon>
        <taxon>Prorocentrales</taxon>
        <taxon>Prorocentraceae</taxon>
        <taxon>Prorocentrum</taxon>
    </lineage>
</organism>
<feature type="region of interest" description="Disordered" evidence="1">
    <location>
        <begin position="1"/>
        <end position="31"/>
    </location>
</feature>
<protein>
    <submittedName>
        <fullName evidence="2">Uncharacterized protein</fullName>
    </submittedName>
</protein>